<organism evidence="1">
    <name type="scientific">Aspergillus niger</name>
    <dbReference type="NCBI Taxonomy" id="5061"/>
    <lineage>
        <taxon>Eukaryota</taxon>
        <taxon>Fungi</taxon>
        <taxon>Dikarya</taxon>
        <taxon>Ascomycota</taxon>
        <taxon>Pezizomycotina</taxon>
        <taxon>Eurotiomycetes</taxon>
        <taxon>Eurotiomycetidae</taxon>
        <taxon>Eurotiales</taxon>
        <taxon>Aspergillaceae</taxon>
        <taxon>Aspergillus</taxon>
        <taxon>Aspergillus subgen. Circumdati</taxon>
    </lineage>
</organism>
<evidence type="ECO:0000313" key="1">
    <source>
        <dbReference type="RefSeq" id="XP_059603233.1"/>
    </source>
</evidence>
<gene>
    <name evidence="1" type="ORF">An01g07740</name>
</gene>
<dbReference type="AlphaFoldDB" id="A0AAJ8BT70"/>
<sequence length="103" mass="12047">MARLRHERRCETIGNRAFHENETVPSYNPTTVSQHIANIANYDWWSTNAIDRMSTGATKKPHYGGTTYHNIVAIITSQRYTRRRPKNLECRVVAQRYYMCSVI</sequence>
<dbReference type="RefSeq" id="XP_059603233.1">
    <property type="nucleotide sequence ID" value="XM_059749551.1"/>
</dbReference>
<protein>
    <submittedName>
        <fullName evidence="1">Uncharacterized protein</fullName>
    </submittedName>
</protein>
<accession>A0AAJ8BT70</accession>
<dbReference type="GeneID" id="84590008"/>
<proteinExistence type="predicted"/>
<name>A0AAJ8BT70_ASPNG</name>
<dbReference type="KEGG" id="ang:An01g07740"/>
<reference evidence="1" key="1">
    <citation type="submission" date="2025-02" db="EMBL/GenBank/DDBJ databases">
        <authorList>
            <consortium name="NCBI Genome Project"/>
        </authorList>
    </citation>
    <scope>NUCLEOTIDE SEQUENCE</scope>
</reference>
<dbReference type="VEuPathDB" id="FungiDB:An01g07740"/>
<reference evidence="1" key="2">
    <citation type="submission" date="2025-08" db="UniProtKB">
        <authorList>
            <consortium name="RefSeq"/>
        </authorList>
    </citation>
    <scope>IDENTIFICATION</scope>
</reference>